<evidence type="ECO:0000313" key="13">
    <source>
        <dbReference type="EMBL" id="KAI9559052.1"/>
    </source>
</evidence>
<evidence type="ECO:0000259" key="12">
    <source>
        <dbReference type="Pfam" id="PF15867"/>
    </source>
</evidence>
<evidence type="ECO:0000256" key="10">
    <source>
        <dbReference type="ARBA" id="ARBA00049986"/>
    </source>
</evidence>
<sequence>MDSDSIPVSFAQLEKDLISALESDARSQVENDAKLRAISQRVSYDEFRDIVCGAHLKPIASSSLSSGKSQKGRIWNNIALTKKSHEPDSNEAKKSMLIPANNFGFCVNQLPVSAQFLNSWQQSDTKSRLLMLYKLGPTGLNNIFTIDMPTALLGEIFEALSCFNNPITDVVAVIKLMESLTKIKRFNLIVHFLNASERAICQQLIHKLLSSLVQREQDFAEEGITEWTIQELGKRFLVKL</sequence>
<evidence type="ECO:0000313" key="14">
    <source>
        <dbReference type="Proteomes" id="UP000820818"/>
    </source>
</evidence>
<gene>
    <name evidence="13" type="ORF">GHT06_015841</name>
</gene>
<keyword evidence="7" id="KW-0282">Flagellum</keyword>
<accession>A0AAD5PTS0</accession>
<dbReference type="GO" id="GO:0007368">
    <property type="term" value="P:determination of left/right symmetry"/>
    <property type="evidence" value="ECO:0007669"/>
    <property type="project" value="TreeGrafter"/>
</dbReference>
<evidence type="ECO:0000256" key="2">
    <source>
        <dbReference type="ARBA" id="ARBA00004230"/>
    </source>
</evidence>
<dbReference type="InterPro" id="IPR031733">
    <property type="entry name" value="Dynein_attach_N"/>
</dbReference>
<dbReference type="GO" id="GO:0036157">
    <property type="term" value="C:outer dynein arm"/>
    <property type="evidence" value="ECO:0007669"/>
    <property type="project" value="InterPro"/>
</dbReference>
<evidence type="ECO:0000259" key="11">
    <source>
        <dbReference type="Pfam" id="PF13877"/>
    </source>
</evidence>
<name>A0AAD5PTS0_9CRUS</name>
<feature type="domain" description="RNA-polymerase II-associated protein 3-like C-terminal" evidence="11">
    <location>
        <begin position="113"/>
        <end position="198"/>
    </location>
</feature>
<keyword evidence="14" id="KW-1185">Reference proteome</keyword>
<dbReference type="PANTHER" id="PTHR28572:SF1">
    <property type="entry name" value="COILED-COIL DOMAIN-CONTAINING PROTEIN 103"/>
    <property type="match status" value="1"/>
</dbReference>
<dbReference type="GO" id="GO:0003351">
    <property type="term" value="P:epithelial cilium movement involved in extracellular fluid movement"/>
    <property type="evidence" value="ECO:0007669"/>
    <property type="project" value="TreeGrafter"/>
</dbReference>
<dbReference type="EMBL" id="WJBH02000005">
    <property type="protein sequence ID" value="KAI9559052.1"/>
    <property type="molecule type" value="Genomic_DNA"/>
</dbReference>
<keyword evidence="9" id="KW-0966">Cell projection</keyword>
<dbReference type="InterPro" id="IPR042422">
    <property type="entry name" value="CC103"/>
</dbReference>
<feature type="domain" description="Dynein attachment factor N-terminal" evidence="12">
    <location>
        <begin position="9"/>
        <end position="76"/>
    </location>
</feature>
<comment type="caution">
    <text evidence="13">The sequence shown here is derived from an EMBL/GenBank/DDBJ whole genome shotgun (WGS) entry which is preliminary data.</text>
</comment>
<comment type="function">
    <text evidence="1">Dynein-attachment factor required for cilia motility.</text>
</comment>
<keyword evidence="5" id="KW-0963">Cytoplasm</keyword>
<comment type="subcellular location">
    <subcellularLocation>
        <location evidence="2">Cell projection</location>
        <location evidence="2">Cilium</location>
        <location evidence="2">Flagellum</location>
    </subcellularLocation>
    <subcellularLocation>
        <location evidence="3">Cytoplasm</location>
    </subcellularLocation>
</comment>
<evidence type="ECO:0000256" key="7">
    <source>
        <dbReference type="ARBA" id="ARBA00022846"/>
    </source>
</evidence>
<evidence type="ECO:0000256" key="9">
    <source>
        <dbReference type="ARBA" id="ARBA00023273"/>
    </source>
</evidence>
<dbReference type="GO" id="GO:0005576">
    <property type="term" value="C:extracellular region"/>
    <property type="evidence" value="ECO:0007669"/>
    <property type="project" value="GOC"/>
</dbReference>
<evidence type="ECO:0000256" key="1">
    <source>
        <dbReference type="ARBA" id="ARBA00004048"/>
    </source>
</evidence>
<evidence type="ECO:0000256" key="5">
    <source>
        <dbReference type="ARBA" id="ARBA00022490"/>
    </source>
</evidence>
<comment type="similarity">
    <text evidence="10">Belongs to the DNAAF19/PR46b family.</text>
</comment>
<evidence type="ECO:0000256" key="3">
    <source>
        <dbReference type="ARBA" id="ARBA00004496"/>
    </source>
</evidence>
<dbReference type="GO" id="GO:0036159">
    <property type="term" value="P:inner dynein arm assembly"/>
    <property type="evidence" value="ECO:0007669"/>
    <property type="project" value="TreeGrafter"/>
</dbReference>
<dbReference type="PANTHER" id="PTHR28572">
    <property type="entry name" value="COILED-COIL DOMAIN-CONTAINING PROTEIN 103"/>
    <property type="match status" value="1"/>
</dbReference>
<dbReference type="InterPro" id="IPR025986">
    <property type="entry name" value="RPAP3-like_C"/>
</dbReference>
<dbReference type="Proteomes" id="UP000820818">
    <property type="component" value="Linkage Group LG5"/>
</dbReference>
<organism evidence="13 14">
    <name type="scientific">Daphnia sinensis</name>
    <dbReference type="NCBI Taxonomy" id="1820382"/>
    <lineage>
        <taxon>Eukaryota</taxon>
        <taxon>Metazoa</taxon>
        <taxon>Ecdysozoa</taxon>
        <taxon>Arthropoda</taxon>
        <taxon>Crustacea</taxon>
        <taxon>Branchiopoda</taxon>
        <taxon>Diplostraca</taxon>
        <taxon>Cladocera</taxon>
        <taxon>Anomopoda</taxon>
        <taxon>Daphniidae</taxon>
        <taxon>Daphnia</taxon>
        <taxon>Daphnia similis group</taxon>
    </lineage>
</organism>
<protein>
    <recommendedName>
        <fullName evidence="15">Coiled-coil domain-containing protein 103</fullName>
    </recommendedName>
</protein>
<comment type="subunit">
    <text evidence="4">Homodimer.</text>
</comment>
<reference evidence="13 14" key="1">
    <citation type="submission" date="2022-05" db="EMBL/GenBank/DDBJ databases">
        <title>A multi-omics perspective on studying reproductive biology in Daphnia sinensis.</title>
        <authorList>
            <person name="Jia J."/>
        </authorList>
    </citation>
    <scope>NUCLEOTIDE SEQUENCE [LARGE SCALE GENOMIC DNA]</scope>
    <source>
        <strain evidence="13 14">WSL</strain>
    </source>
</reference>
<proteinExistence type="inferred from homology"/>
<dbReference type="Pfam" id="PF15867">
    <property type="entry name" value="Dynein_attach_N"/>
    <property type="match status" value="1"/>
</dbReference>
<evidence type="ECO:0000256" key="4">
    <source>
        <dbReference type="ARBA" id="ARBA00011738"/>
    </source>
</evidence>
<dbReference type="GO" id="GO:0031514">
    <property type="term" value="C:motile cilium"/>
    <property type="evidence" value="ECO:0007669"/>
    <property type="project" value="UniProtKB-SubCell"/>
</dbReference>
<dbReference type="AlphaFoldDB" id="A0AAD5PTS0"/>
<keyword evidence="6" id="KW-0970">Cilium biogenesis/degradation</keyword>
<evidence type="ECO:0000256" key="6">
    <source>
        <dbReference type="ARBA" id="ARBA00022794"/>
    </source>
</evidence>
<evidence type="ECO:0008006" key="15">
    <source>
        <dbReference type="Google" id="ProtNLM"/>
    </source>
</evidence>
<keyword evidence="8" id="KW-0969">Cilium</keyword>
<dbReference type="Pfam" id="PF13877">
    <property type="entry name" value="RPAP3_C"/>
    <property type="match status" value="1"/>
</dbReference>
<evidence type="ECO:0000256" key="8">
    <source>
        <dbReference type="ARBA" id="ARBA00023069"/>
    </source>
</evidence>